<evidence type="ECO:0000313" key="11">
    <source>
        <dbReference type="EMBL" id="KAF2093292.1"/>
    </source>
</evidence>
<evidence type="ECO:0000256" key="1">
    <source>
        <dbReference type="ARBA" id="ARBA00004141"/>
    </source>
</evidence>
<dbReference type="PANTHER" id="PTHR10556:SF28">
    <property type="entry name" value="VERY-LONG-CHAIN ENOYL-COA REDUCTASE"/>
    <property type="match status" value="1"/>
</dbReference>
<evidence type="ECO:0000313" key="12">
    <source>
        <dbReference type="Proteomes" id="UP000799772"/>
    </source>
</evidence>
<gene>
    <name evidence="11" type="ORF">NA57DRAFT_48797</name>
</gene>
<evidence type="ECO:0000256" key="3">
    <source>
        <dbReference type="ARBA" id="ARBA00022516"/>
    </source>
</evidence>
<keyword evidence="5 9" id="KW-1133">Transmembrane helix</keyword>
<feature type="transmembrane region" description="Helical" evidence="9">
    <location>
        <begin position="185"/>
        <end position="205"/>
    </location>
</feature>
<keyword evidence="8 9" id="KW-0472">Membrane</keyword>
<evidence type="ECO:0000256" key="6">
    <source>
        <dbReference type="ARBA" id="ARBA00023002"/>
    </source>
</evidence>
<evidence type="ECO:0000256" key="9">
    <source>
        <dbReference type="SAM" id="Phobius"/>
    </source>
</evidence>
<dbReference type="AlphaFoldDB" id="A0A9P4I513"/>
<name>A0A9P4I513_9PEZI</name>
<comment type="similarity">
    <text evidence="2">Belongs to the steroid 5-alpha reductase family.</text>
</comment>
<dbReference type="OrthoDB" id="540503at2759"/>
<dbReference type="InterPro" id="IPR039357">
    <property type="entry name" value="SRD5A/TECR"/>
</dbReference>
<keyword evidence="7" id="KW-0443">Lipid metabolism</keyword>
<feature type="transmembrane region" description="Helical" evidence="9">
    <location>
        <begin position="285"/>
        <end position="302"/>
    </location>
</feature>
<dbReference type="PANTHER" id="PTHR10556">
    <property type="entry name" value="3-OXO-5-ALPHA-STEROID 4-DEHYDROGENASE"/>
    <property type="match status" value="1"/>
</dbReference>
<feature type="transmembrane region" description="Helical" evidence="9">
    <location>
        <begin position="217"/>
        <end position="238"/>
    </location>
</feature>
<dbReference type="EMBL" id="ML978139">
    <property type="protein sequence ID" value="KAF2093292.1"/>
    <property type="molecule type" value="Genomic_DNA"/>
</dbReference>
<evidence type="ECO:0000259" key="10">
    <source>
        <dbReference type="Pfam" id="PF02544"/>
    </source>
</evidence>
<reference evidence="11" key="1">
    <citation type="journal article" date="2020" name="Stud. Mycol.">
        <title>101 Dothideomycetes genomes: a test case for predicting lifestyles and emergence of pathogens.</title>
        <authorList>
            <person name="Haridas S."/>
            <person name="Albert R."/>
            <person name="Binder M."/>
            <person name="Bloem J."/>
            <person name="Labutti K."/>
            <person name="Salamov A."/>
            <person name="Andreopoulos B."/>
            <person name="Baker S."/>
            <person name="Barry K."/>
            <person name="Bills G."/>
            <person name="Bluhm B."/>
            <person name="Cannon C."/>
            <person name="Castanera R."/>
            <person name="Culley D."/>
            <person name="Daum C."/>
            <person name="Ezra D."/>
            <person name="Gonzalez J."/>
            <person name="Henrissat B."/>
            <person name="Kuo A."/>
            <person name="Liang C."/>
            <person name="Lipzen A."/>
            <person name="Lutzoni F."/>
            <person name="Magnuson J."/>
            <person name="Mondo S."/>
            <person name="Nolan M."/>
            <person name="Ohm R."/>
            <person name="Pangilinan J."/>
            <person name="Park H.-J."/>
            <person name="Ramirez L."/>
            <person name="Alfaro M."/>
            <person name="Sun H."/>
            <person name="Tritt A."/>
            <person name="Yoshinaga Y."/>
            <person name="Zwiers L.-H."/>
            <person name="Turgeon B."/>
            <person name="Goodwin S."/>
            <person name="Spatafora J."/>
            <person name="Crous P."/>
            <person name="Grigoriev I."/>
        </authorList>
    </citation>
    <scope>NUCLEOTIDE SEQUENCE</scope>
    <source>
        <strain evidence="11">CBS 133067</strain>
    </source>
</reference>
<keyword evidence="4 9" id="KW-0812">Transmembrane</keyword>
<organism evidence="11 12">
    <name type="scientific">Rhizodiscina lignyota</name>
    <dbReference type="NCBI Taxonomy" id="1504668"/>
    <lineage>
        <taxon>Eukaryota</taxon>
        <taxon>Fungi</taxon>
        <taxon>Dikarya</taxon>
        <taxon>Ascomycota</taxon>
        <taxon>Pezizomycotina</taxon>
        <taxon>Dothideomycetes</taxon>
        <taxon>Pleosporomycetidae</taxon>
        <taxon>Aulographales</taxon>
        <taxon>Rhizodiscinaceae</taxon>
        <taxon>Rhizodiscina</taxon>
    </lineage>
</organism>
<dbReference type="PROSITE" id="PS50244">
    <property type="entry name" value="S5A_REDUCTASE"/>
    <property type="match status" value="1"/>
</dbReference>
<evidence type="ECO:0000256" key="5">
    <source>
        <dbReference type="ARBA" id="ARBA00022989"/>
    </source>
</evidence>
<feature type="domain" description="3-oxo-5-alpha-steroid 4-dehydrogenase C-terminal" evidence="10">
    <location>
        <begin position="172"/>
        <end position="329"/>
    </location>
</feature>
<dbReference type="GO" id="GO:0042761">
    <property type="term" value="P:very long-chain fatty acid biosynthetic process"/>
    <property type="evidence" value="ECO:0007669"/>
    <property type="project" value="TreeGrafter"/>
</dbReference>
<keyword evidence="3" id="KW-0444">Lipid biosynthesis</keyword>
<comment type="subcellular location">
    <subcellularLocation>
        <location evidence="1">Membrane</location>
        <topology evidence="1">Multi-pass membrane protein</topology>
    </subcellularLocation>
</comment>
<keyword evidence="12" id="KW-1185">Reference proteome</keyword>
<keyword evidence="6" id="KW-0560">Oxidoreductase</keyword>
<dbReference type="GO" id="GO:0016020">
    <property type="term" value="C:membrane"/>
    <property type="evidence" value="ECO:0007669"/>
    <property type="project" value="UniProtKB-SubCell"/>
</dbReference>
<proteinExistence type="inferred from homology"/>
<accession>A0A9P4I513</accession>
<dbReference type="GO" id="GO:0016627">
    <property type="term" value="F:oxidoreductase activity, acting on the CH-CH group of donors"/>
    <property type="evidence" value="ECO:0007669"/>
    <property type="project" value="InterPro"/>
</dbReference>
<evidence type="ECO:0000256" key="4">
    <source>
        <dbReference type="ARBA" id="ARBA00022692"/>
    </source>
</evidence>
<comment type="caution">
    <text evidence="11">The sequence shown here is derived from an EMBL/GenBank/DDBJ whole genome shotgun (WGS) entry which is preliminary data.</text>
</comment>
<dbReference type="Gene3D" id="1.20.120.1630">
    <property type="match status" value="1"/>
</dbReference>
<evidence type="ECO:0000256" key="8">
    <source>
        <dbReference type="ARBA" id="ARBA00023136"/>
    </source>
</evidence>
<evidence type="ECO:0000256" key="2">
    <source>
        <dbReference type="ARBA" id="ARBA00007742"/>
    </source>
</evidence>
<evidence type="ECO:0000256" key="7">
    <source>
        <dbReference type="ARBA" id="ARBA00023098"/>
    </source>
</evidence>
<dbReference type="Proteomes" id="UP000799772">
    <property type="component" value="Unassembled WGS sequence"/>
</dbReference>
<dbReference type="Pfam" id="PF02544">
    <property type="entry name" value="Steroid_dh"/>
    <property type="match status" value="1"/>
</dbReference>
<protein>
    <submittedName>
        <fullName evidence="11">Synaptic glyco protein SC2</fullName>
    </submittedName>
</protein>
<dbReference type="InterPro" id="IPR001104">
    <property type="entry name" value="3-oxo-5_a-steroid_4-DH_C"/>
</dbReference>
<sequence length="329" mass="37108">MALDSVTLQVKPRGKPIKRLPKEAYLSSSSTTEELYKKLSGAAGCSIYRLRVTNASDGSFIPNSKDTTIEAAGCKDGGVVNVKDLGPQIDWRTVFVIEYAGPLIIHPLIFYIAYPYIYPHTSSFSISSLLPSSSHRPPPPSSLQHLSMVLVLLHFVKRELETLFVHKFSSATMPVFNIFKNSGHYWGLSGLVLAYFTCAPFARISTPNLEASPVNNVFTYFGLLLFVLGELLNFNTHLSLSSLRPRDNPTKRAVPKGLGFDWVTCPNYLFEVLAWVGIWMVNRNWSTGLFLLVAIVQMFFWAKKKERRLRKEFPGEYKKKRYTIVPGLF</sequence>